<organism evidence="1 2">
    <name type="scientific">Roseofilum reptotaenium AO1-A</name>
    <dbReference type="NCBI Taxonomy" id="1925591"/>
    <lineage>
        <taxon>Bacteria</taxon>
        <taxon>Bacillati</taxon>
        <taxon>Cyanobacteriota</taxon>
        <taxon>Cyanophyceae</taxon>
        <taxon>Desertifilales</taxon>
        <taxon>Desertifilaceae</taxon>
        <taxon>Roseofilum</taxon>
    </lineage>
</organism>
<name>A0A1L9QND1_9CYAN</name>
<dbReference type="STRING" id="1925591.BI308_18070"/>
<sequence length="103" mass="12184">MLYPQTFDQKNWMLCYYKNDSQSVQILKIDNTEDWYFEKLVDPEERLVFEAPEMAQLQIHYQSASDYGVVEILPCYQLRVRYGLESEPVGRPNLKVVSINRSA</sequence>
<protein>
    <recommendedName>
        <fullName evidence="3">DUF1830 domain-containing protein</fullName>
    </recommendedName>
</protein>
<evidence type="ECO:0000313" key="1">
    <source>
        <dbReference type="EMBL" id="OJJ24174.1"/>
    </source>
</evidence>
<evidence type="ECO:0008006" key="3">
    <source>
        <dbReference type="Google" id="ProtNLM"/>
    </source>
</evidence>
<dbReference type="Pfam" id="PF08865">
    <property type="entry name" value="DUF1830"/>
    <property type="match status" value="1"/>
</dbReference>
<gene>
    <name evidence="1" type="ORF">BI308_18070</name>
</gene>
<dbReference type="Proteomes" id="UP000183940">
    <property type="component" value="Unassembled WGS sequence"/>
</dbReference>
<keyword evidence="2" id="KW-1185">Reference proteome</keyword>
<comment type="caution">
    <text evidence="1">The sequence shown here is derived from an EMBL/GenBank/DDBJ whole genome shotgun (WGS) entry which is preliminary data.</text>
</comment>
<proteinExistence type="predicted"/>
<evidence type="ECO:0000313" key="2">
    <source>
        <dbReference type="Proteomes" id="UP000183940"/>
    </source>
</evidence>
<reference evidence="1" key="1">
    <citation type="submission" date="2016-10" db="EMBL/GenBank/DDBJ databases">
        <title>CRISPR-Cas defence system in Roseofilum reptotaenium: evidence of a bacteriophage-cyanobacterium arms race in the coral black band disease.</title>
        <authorList>
            <person name="Buerger P."/>
            <person name="Wood-Charlson E.M."/>
            <person name="Weynberg K.D."/>
            <person name="Willis B."/>
            <person name="Van Oppen M.J."/>
        </authorList>
    </citation>
    <scope>NUCLEOTIDE SEQUENCE [LARGE SCALE GENOMIC DNA]</scope>
    <source>
        <strain evidence="1">AO1-A</strain>
    </source>
</reference>
<dbReference type="EMBL" id="MLAW01000036">
    <property type="protein sequence ID" value="OJJ24174.1"/>
    <property type="molecule type" value="Genomic_DNA"/>
</dbReference>
<accession>A0A1L9QND1</accession>
<dbReference type="AlphaFoldDB" id="A0A1L9QND1"/>
<dbReference type="InterPro" id="IPR014964">
    <property type="entry name" value="DUF1830"/>
</dbReference>